<dbReference type="PANTHER" id="PTHR43214">
    <property type="entry name" value="TWO-COMPONENT RESPONSE REGULATOR"/>
    <property type="match status" value="1"/>
</dbReference>
<feature type="compositionally biased region" description="Low complexity" evidence="4">
    <location>
        <begin position="257"/>
        <end position="301"/>
    </location>
</feature>
<evidence type="ECO:0000259" key="5">
    <source>
        <dbReference type="SMART" id="SM00421"/>
    </source>
</evidence>
<comment type="caution">
    <text evidence="6">The sequence shown here is derived from an EMBL/GenBank/DDBJ whole genome shotgun (WGS) entry which is preliminary data.</text>
</comment>
<feature type="region of interest" description="Disordered" evidence="4">
    <location>
        <begin position="175"/>
        <end position="199"/>
    </location>
</feature>
<keyword evidence="1" id="KW-0805">Transcription regulation</keyword>
<dbReference type="PANTHER" id="PTHR43214:SF24">
    <property type="entry name" value="TRANSCRIPTIONAL REGULATORY PROTEIN NARL-RELATED"/>
    <property type="match status" value="1"/>
</dbReference>
<name>A0ABN1VNC8_9ACTN</name>
<dbReference type="InterPro" id="IPR039420">
    <property type="entry name" value="WalR-like"/>
</dbReference>
<keyword evidence="3" id="KW-0804">Transcription</keyword>
<dbReference type="InterPro" id="IPR000792">
    <property type="entry name" value="Tscrpt_reg_LuxR_C"/>
</dbReference>
<organism evidence="6 7">
    <name type="scientific">Kitasatospora nipponensis</name>
    <dbReference type="NCBI Taxonomy" id="258049"/>
    <lineage>
        <taxon>Bacteria</taxon>
        <taxon>Bacillati</taxon>
        <taxon>Actinomycetota</taxon>
        <taxon>Actinomycetes</taxon>
        <taxon>Kitasatosporales</taxon>
        <taxon>Streptomycetaceae</taxon>
        <taxon>Kitasatospora</taxon>
    </lineage>
</organism>
<dbReference type="Proteomes" id="UP001500037">
    <property type="component" value="Unassembled WGS sequence"/>
</dbReference>
<dbReference type="RefSeq" id="WP_344438313.1">
    <property type="nucleotide sequence ID" value="NZ_BAAALF010000004.1"/>
</dbReference>
<feature type="compositionally biased region" description="Low complexity" evidence="4">
    <location>
        <begin position="175"/>
        <end position="192"/>
    </location>
</feature>
<reference evidence="6 7" key="1">
    <citation type="journal article" date="2019" name="Int. J. Syst. Evol. Microbiol.">
        <title>The Global Catalogue of Microorganisms (GCM) 10K type strain sequencing project: providing services to taxonomists for standard genome sequencing and annotation.</title>
        <authorList>
            <consortium name="The Broad Institute Genomics Platform"/>
            <consortium name="The Broad Institute Genome Sequencing Center for Infectious Disease"/>
            <person name="Wu L."/>
            <person name="Ma J."/>
        </authorList>
    </citation>
    <scope>NUCLEOTIDE SEQUENCE [LARGE SCALE GENOMIC DNA]</scope>
    <source>
        <strain evidence="6 7">JCM 13004</strain>
    </source>
</reference>
<evidence type="ECO:0000256" key="1">
    <source>
        <dbReference type="ARBA" id="ARBA00023015"/>
    </source>
</evidence>
<protein>
    <recommendedName>
        <fullName evidence="5">HTH luxR-type domain-containing protein</fullName>
    </recommendedName>
</protein>
<dbReference type="InterPro" id="IPR036388">
    <property type="entry name" value="WH-like_DNA-bd_sf"/>
</dbReference>
<keyword evidence="2" id="KW-0238">DNA-binding</keyword>
<dbReference type="InterPro" id="IPR016032">
    <property type="entry name" value="Sig_transdc_resp-reg_C-effctor"/>
</dbReference>
<keyword evidence="7" id="KW-1185">Reference proteome</keyword>
<dbReference type="SMART" id="SM00421">
    <property type="entry name" value="HTH_LUXR"/>
    <property type="match status" value="2"/>
</dbReference>
<feature type="compositionally biased region" description="Polar residues" evidence="4">
    <location>
        <begin position="564"/>
        <end position="575"/>
    </location>
</feature>
<proteinExistence type="predicted"/>
<evidence type="ECO:0000256" key="2">
    <source>
        <dbReference type="ARBA" id="ARBA00023125"/>
    </source>
</evidence>
<feature type="region of interest" description="Disordered" evidence="4">
    <location>
        <begin position="554"/>
        <end position="575"/>
    </location>
</feature>
<feature type="domain" description="HTH luxR-type" evidence="5">
    <location>
        <begin position="481"/>
        <end position="538"/>
    </location>
</feature>
<feature type="region of interest" description="Disordered" evidence="4">
    <location>
        <begin position="24"/>
        <end position="44"/>
    </location>
</feature>
<evidence type="ECO:0000313" key="7">
    <source>
        <dbReference type="Proteomes" id="UP001500037"/>
    </source>
</evidence>
<feature type="compositionally biased region" description="Gly residues" evidence="4">
    <location>
        <begin position="34"/>
        <end position="44"/>
    </location>
</feature>
<evidence type="ECO:0000256" key="4">
    <source>
        <dbReference type="SAM" id="MobiDB-lite"/>
    </source>
</evidence>
<feature type="region of interest" description="Disordered" evidence="4">
    <location>
        <begin position="256"/>
        <end position="303"/>
    </location>
</feature>
<accession>A0ABN1VNC8</accession>
<feature type="domain" description="HTH luxR-type" evidence="5">
    <location>
        <begin position="192"/>
        <end position="249"/>
    </location>
</feature>
<evidence type="ECO:0000313" key="6">
    <source>
        <dbReference type="EMBL" id="GAA1217456.1"/>
    </source>
</evidence>
<evidence type="ECO:0000256" key="3">
    <source>
        <dbReference type="ARBA" id="ARBA00023163"/>
    </source>
</evidence>
<dbReference type="EMBL" id="BAAALF010000004">
    <property type="protein sequence ID" value="GAA1217456.1"/>
    <property type="molecule type" value="Genomic_DNA"/>
</dbReference>
<dbReference type="Gene3D" id="1.10.10.10">
    <property type="entry name" value="Winged helix-like DNA-binding domain superfamily/Winged helix DNA-binding domain"/>
    <property type="match status" value="2"/>
</dbReference>
<dbReference type="SUPFAM" id="SSF46894">
    <property type="entry name" value="C-terminal effector domain of the bipartite response regulators"/>
    <property type="match status" value="2"/>
</dbReference>
<sequence>MHEPADEVEQALLRAHALIAASVSAHRRRTARPGGAGGPSDGGGVDSAAWVIRRAERSVDILVGGVERQAWSTGSALAELRVLARPGVTVRLLCGPAGARLPAVRGVAGRGGDEVRVSALAQGEAILVDSRIALVRSAREPAGRQVFAVQDPAAVRALALLFGGVWSGARPLSPALSASPSLSAPPTAVASPHRPGPSAHQVLAQLQGGHTDEVAAQRLRISTRTYRRQVAELLRALGATSRFQAGARAVELGLVRPTGSDPADGDPAAGGAAGPRGAAGSLAAAGPTPGRAGPRGAASTGDEVERALLETQALLESTVARYRERPTQEGSFLTLHPDGATLRAAGAELMARARQQTTVLLGADEEQRTDGPAPWCPPLAAGPGGARIRILGPSGRLARARSAEPLRWADPRTLTVRATVAPLALDALVVDGRSALLRTGTADGPRAVLIHCAPVVRTLDALVENLWLRAGPVAQPVDLGDRAGAARARRILRCLDAGLTDEVAARELAVSLRTYRRYVAAVMAALGAGTRFQAGVRATEAGLLAPRVSVAGRAPRSAQRGGSEISTTRGAASAR</sequence>
<gene>
    <name evidence="6" type="ORF">GCM10009665_04140</name>
</gene>